<keyword evidence="9" id="KW-1185">Reference proteome</keyword>
<dbReference type="PROSITE" id="PS51736">
    <property type="entry name" value="RECOMBINASES_3"/>
    <property type="match status" value="1"/>
</dbReference>
<evidence type="ECO:0000259" key="7">
    <source>
        <dbReference type="PROSITE" id="PS51737"/>
    </source>
</evidence>
<dbReference type="PANTHER" id="PTHR30461:SF23">
    <property type="entry name" value="DNA RECOMBINASE-RELATED"/>
    <property type="match status" value="1"/>
</dbReference>
<dbReference type="InterPro" id="IPR036162">
    <property type="entry name" value="Resolvase-like_N_sf"/>
</dbReference>
<evidence type="ECO:0000259" key="6">
    <source>
        <dbReference type="PROSITE" id="PS51736"/>
    </source>
</evidence>
<name>A0ABR5A3V2_9BACL</name>
<dbReference type="EMBL" id="JXAK01000118">
    <property type="protein sequence ID" value="KIL35729.1"/>
    <property type="molecule type" value="Genomic_DNA"/>
</dbReference>
<keyword evidence="5" id="KW-0175">Coiled coil</keyword>
<dbReference type="Pfam" id="PF07508">
    <property type="entry name" value="Recombinase"/>
    <property type="match status" value="1"/>
</dbReference>
<feature type="active site" description="O-(5'-phospho-DNA)-serine intermediate" evidence="4">
    <location>
        <position position="9"/>
    </location>
</feature>
<dbReference type="Pfam" id="PF00239">
    <property type="entry name" value="Resolvase"/>
    <property type="match status" value="1"/>
</dbReference>
<evidence type="ECO:0000256" key="5">
    <source>
        <dbReference type="SAM" id="Coils"/>
    </source>
</evidence>
<evidence type="ECO:0000256" key="3">
    <source>
        <dbReference type="ARBA" id="ARBA00023172"/>
    </source>
</evidence>
<dbReference type="CDD" id="cd00338">
    <property type="entry name" value="Ser_Recombinase"/>
    <property type="match status" value="1"/>
</dbReference>
<sequence length="525" mass="61057">MYAIYARVSTEEQAKKGYSLQDQVRRCRKKIDAPSNEIIEYIDEGISGEFLERPQLTRLREDLRKGIIKTVVCLDPDRLSRDLNNALILANEIDKRAELVFVNGDYDKTPQGRLFFQIRGAIAEFEKATINMRMSNGRKEKARNGKVVKNYHVYGYTYNKEAGQMEIYNPEAEVVRLIFELFTNPQGRVRGINGIAHFLTKHRIPTKLQIMFEAGKTKKVPKNGFVWHKQVVRQILMNPAYKGEFYQNRWNTEGMLGNKFRDKEDRIQMTERPRSEWIRVPCPAIIDALTFDFVQEQLKEARRRFAGQQRNQYLLSGLLRCGDCGNTMVGRKSKNWGKYVFEYSDVKNTAGAKHKGCGNRIACEKLDSFVWDTFINLVVTRGQAAAEAAATVEGDTQRSFEEIEIERIENELQNIVAQRKGYYTMLAQAMANPKGIFKPSEIEEMIREANEREEALTKERDELAAQIERYKQNQFTEEILSETIEQFLAEGSPETLTLERKQEFLRKVFREIRVFDNGKVEFYKF</sequence>
<dbReference type="Gene3D" id="3.90.1750.20">
    <property type="entry name" value="Putative Large Serine Recombinase, Chain B, Domain 2"/>
    <property type="match status" value="1"/>
</dbReference>
<evidence type="ECO:0000313" key="8">
    <source>
        <dbReference type="EMBL" id="KIL35729.1"/>
    </source>
</evidence>
<reference evidence="8 9" key="1">
    <citation type="submission" date="2014-12" db="EMBL/GenBank/DDBJ databases">
        <title>Draft genome sequence of Paenibacillus kamchatkensis strain B-2647.</title>
        <authorList>
            <person name="Karlyshev A.V."/>
            <person name="Kudryashova E.B."/>
        </authorList>
    </citation>
    <scope>NUCLEOTIDE SEQUENCE [LARGE SCALE GENOMIC DNA]</scope>
    <source>
        <strain evidence="8 9">VKM B-2647</strain>
    </source>
</reference>
<dbReference type="InterPro" id="IPR038109">
    <property type="entry name" value="DNA_bind_recomb_sf"/>
</dbReference>
<gene>
    <name evidence="8" type="ORF">SD70_31945</name>
</gene>
<feature type="coiled-coil region" evidence="5">
    <location>
        <begin position="442"/>
        <end position="473"/>
    </location>
</feature>
<keyword evidence="3" id="KW-0233">DNA recombination</keyword>
<evidence type="ECO:0000313" key="9">
    <source>
        <dbReference type="Proteomes" id="UP000031967"/>
    </source>
</evidence>
<comment type="caution">
    <text evidence="8">The sequence shown here is derived from an EMBL/GenBank/DDBJ whole genome shotgun (WGS) entry which is preliminary data.</text>
</comment>
<dbReference type="InterPro" id="IPR006119">
    <property type="entry name" value="Resolv_N"/>
</dbReference>
<dbReference type="PANTHER" id="PTHR30461">
    <property type="entry name" value="DNA-INVERTASE FROM LAMBDOID PROPHAGE"/>
    <property type="match status" value="1"/>
</dbReference>
<proteinExistence type="predicted"/>
<dbReference type="SMART" id="SM00857">
    <property type="entry name" value="Resolvase"/>
    <property type="match status" value="1"/>
</dbReference>
<dbReference type="InterPro" id="IPR011109">
    <property type="entry name" value="DNA_bind_recombinase_dom"/>
</dbReference>
<dbReference type="Proteomes" id="UP000031967">
    <property type="component" value="Unassembled WGS sequence"/>
</dbReference>
<protein>
    <submittedName>
        <fullName evidence="8">DNA recombinase</fullName>
    </submittedName>
</protein>
<dbReference type="InterPro" id="IPR050639">
    <property type="entry name" value="SSR_resolvase"/>
</dbReference>
<evidence type="ECO:0000256" key="1">
    <source>
        <dbReference type="ARBA" id="ARBA00022908"/>
    </source>
</evidence>
<organism evidence="8 9">
    <name type="scientific">Gordoniibacillus kamchatkensis</name>
    <dbReference type="NCBI Taxonomy" id="1590651"/>
    <lineage>
        <taxon>Bacteria</taxon>
        <taxon>Bacillati</taxon>
        <taxon>Bacillota</taxon>
        <taxon>Bacilli</taxon>
        <taxon>Bacillales</taxon>
        <taxon>Paenibacillaceae</taxon>
        <taxon>Gordoniibacillus</taxon>
    </lineage>
</organism>
<accession>A0ABR5A3V2</accession>
<dbReference type="InterPro" id="IPR006118">
    <property type="entry name" value="Recombinase_CS"/>
</dbReference>
<feature type="domain" description="Recombinase" evidence="7">
    <location>
        <begin position="153"/>
        <end position="304"/>
    </location>
</feature>
<dbReference type="Pfam" id="PF13408">
    <property type="entry name" value="Zn_ribbon_recom"/>
    <property type="match status" value="1"/>
</dbReference>
<dbReference type="SUPFAM" id="SSF53041">
    <property type="entry name" value="Resolvase-like"/>
    <property type="match status" value="1"/>
</dbReference>
<dbReference type="RefSeq" id="WP_041052660.1">
    <property type="nucleotide sequence ID" value="NZ_JXAK01000118.1"/>
</dbReference>
<dbReference type="PROSITE" id="PS51737">
    <property type="entry name" value="RECOMBINASE_DNA_BIND"/>
    <property type="match status" value="1"/>
</dbReference>
<feature type="domain" description="Resolvase/invertase-type recombinase catalytic" evidence="6">
    <location>
        <begin position="1"/>
        <end position="145"/>
    </location>
</feature>
<evidence type="ECO:0000256" key="4">
    <source>
        <dbReference type="PROSITE-ProRule" id="PRU10137"/>
    </source>
</evidence>
<evidence type="ECO:0000256" key="2">
    <source>
        <dbReference type="ARBA" id="ARBA00023125"/>
    </source>
</evidence>
<keyword evidence="1" id="KW-0229">DNA integration</keyword>
<dbReference type="InterPro" id="IPR025827">
    <property type="entry name" value="Zn_ribbon_recom_dom"/>
</dbReference>
<dbReference type="PROSITE" id="PS00397">
    <property type="entry name" value="RECOMBINASES_1"/>
    <property type="match status" value="1"/>
</dbReference>
<keyword evidence="2" id="KW-0238">DNA-binding</keyword>
<dbReference type="Gene3D" id="3.40.50.1390">
    <property type="entry name" value="Resolvase, N-terminal catalytic domain"/>
    <property type="match status" value="1"/>
</dbReference>